<feature type="region of interest" description="Disordered" evidence="2">
    <location>
        <begin position="66"/>
        <end position="89"/>
    </location>
</feature>
<keyword evidence="1" id="KW-0175">Coiled coil</keyword>
<feature type="compositionally biased region" description="Polar residues" evidence="2">
    <location>
        <begin position="73"/>
        <end position="85"/>
    </location>
</feature>
<proteinExistence type="predicted"/>
<reference evidence="3 4" key="1">
    <citation type="submission" date="2018-04" db="EMBL/GenBank/DDBJ databases">
        <title>Novel Campyloabacter and Helicobacter Species and Strains.</title>
        <authorList>
            <person name="Mannion A.J."/>
            <person name="Shen Z."/>
            <person name="Fox J.G."/>
        </authorList>
    </citation>
    <scope>NUCLEOTIDE SEQUENCE [LARGE SCALE GENOMIC DNA]</scope>
    <source>
        <strain evidence="3 4">MIT 17-337</strain>
    </source>
</reference>
<organism evidence="3 4">
    <name type="scientific">Helicobacter didelphidarum</name>
    <dbReference type="NCBI Taxonomy" id="2040648"/>
    <lineage>
        <taxon>Bacteria</taxon>
        <taxon>Pseudomonadati</taxon>
        <taxon>Campylobacterota</taxon>
        <taxon>Epsilonproteobacteria</taxon>
        <taxon>Campylobacterales</taxon>
        <taxon>Helicobacteraceae</taxon>
        <taxon>Helicobacter</taxon>
    </lineage>
</organism>
<dbReference type="EMBL" id="NXLQ01000014">
    <property type="protein sequence ID" value="RDU65279.1"/>
    <property type="molecule type" value="Genomic_DNA"/>
</dbReference>
<name>A0A3D8IJ85_9HELI</name>
<feature type="coiled-coil region" evidence="1">
    <location>
        <begin position="120"/>
        <end position="147"/>
    </location>
</feature>
<feature type="region of interest" description="Disordered" evidence="2">
    <location>
        <begin position="207"/>
        <end position="226"/>
    </location>
</feature>
<accession>A0A3D8IJ85</accession>
<dbReference type="RefSeq" id="WP_115543267.1">
    <property type="nucleotide sequence ID" value="NZ_NXLQ01000014.1"/>
</dbReference>
<sequence>MKTSVLKKSLLDYAIKGQLTARFRRENPTLSAFDEIQAYNDEILFKRKELEKELKALESVLKDSKKSKTLSKETQMMDSSASPQNDEAIPCHTERSEVSINNKQNLKAQIQSPLSPLKENGDSINDKATLKAKINELKKELAKCKTIEILNPHTDISPCHTKHSEVSLDTESPLRHCEERSDEAIHNTNNKNKVDCYEAKASRNDKEINCHTEHSEVSRDTKSNHRLSESLAEVSINTNYTESLTTKRKRFILSPLPLAQKEKVAPFSFCNQGESLAYSDSSTQAEAGHYCPPFSACPHHESGEKDNTESPLCHCERSEASACSYECETRSKIHNTNNIDCHEAKASHNEDFLCYTESLESKKSQTMDSSVATLLQNDDTLPCHTDTTSHYSDTSSCHTEHSEVSILNQSHEVQPLQSRLFRGAEKEKQGGSSATALLELEAERARLSPDCKKAATFFG</sequence>
<keyword evidence="4" id="KW-1185">Reference proteome</keyword>
<dbReference type="OrthoDB" id="10020571at2"/>
<gene>
    <name evidence="3" type="ORF">CQA53_06825</name>
</gene>
<evidence type="ECO:0000313" key="3">
    <source>
        <dbReference type="EMBL" id="RDU65279.1"/>
    </source>
</evidence>
<evidence type="ECO:0000256" key="1">
    <source>
        <dbReference type="SAM" id="Coils"/>
    </source>
</evidence>
<comment type="caution">
    <text evidence="3">The sequence shown here is derived from an EMBL/GenBank/DDBJ whole genome shotgun (WGS) entry which is preliminary data.</text>
</comment>
<evidence type="ECO:0000313" key="4">
    <source>
        <dbReference type="Proteomes" id="UP000256379"/>
    </source>
</evidence>
<dbReference type="AlphaFoldDB" id="A0A3D8IJ85"/>
<protein>
    <submittedName>
        <fullName evidence="3">Uncharacterized protein</fullName>
    </submittedName>
</protein>
<dbReference type="Proteomes" id="UP000256379">
    <property type="component" value="Unassembled WGS sequence"/>
</dbReference>
<evidence type="ECO:0000256" key="2">
    <source>
        <dbReference type="SAM" id="MobiDB-lite"/>
    </source>
</evidence>